<comment type="caution">
    <text evidence="1">The sequence shown here is derived from an EMBL/GenBank/DDBJ whole genome shotgun (WGS) entry which is preliminary data.</text>
</comment>
<name>A0A853CYR8_9MICO</name>
<reference evidence="1 2" key="1">
    <citation type="submission" date="2020-07" db="EMBL/GenBank/DDBJ databases">
        <title>Sequencing the genomes of 1000 actinobacteria strains.</title>
        <authorList>
            <person name="Klenk H.-P."/>
        </authorList>
    </citation>
    <scope>NUCLEOTIDE SEQUENCE [LARGE SCALE GENOMIC DNA]</scope>
    <source>
        <strain evidence="1 2">DSM 15165</strain>
    </source>
</reference>
<dbReference type="Proteomes" id="UP000578352">
    <property type="component" value="Unassembled WGS sequence"/>
</dbReference>
<evidence type="ECO:0000313" key="1">
    <source>
        <dbReference type="EMBL" id="NYJ24461.1"/>
    </source>
</evidence>
<protein>
    <submittedName>
        <fullName evidence="1">Uncharacterized protein</fullName>
    </submittedName>
</protein>
<proteinExistence type="predicted"/>
<accession>A0A853CYR8</accession>
<gene>
    <name evidence="1" type="ORF">HNR13_002748</name>
</gene>
<dbReference type="RefSeq" id="WP_179606599.1">
    <property type="nucleotide sequence ID" value="NZ_BAABEH010000001.1"/>
</dbReference>
<organism evidence="1 2">
    <name type="scientific">Leifsonia shinshuensis</name>
    <dbReference type="NCBI Taxonomy" id="150026"/>
    <lineage>
        <taxon>Bacteria</taxon>
        <taxon>Bacillati</taxon>
        <taxon>Actinomycetota</taxon>
        <taxon>Actinomycetes</taxon>
        <taxon>Micrococcales</taxon>
        <taxon>Microbacteriaceae</taxon>
        <taxon>Leifsonia</taxon>
    </lineage>
</organism>
<dbReference type="AlphaFoldDB" id="A0A853CYR8"/>
<sequence length="206" mass="23091">MAEPVRLTLSWDLGPDADFSVIAERVNELNSIILLAVDAQNLAYREQAGILDRETVEELQGGSFEVVAEALSIRAVIPPPSFRAARERRLQAILLEQGVPRAQAVSVVYENPLKIDLSVNFPFLVRILEIIRDWTTTRASNRAAAAYQKSELESRALARRAIRDEFMRRLPEVPTEDLARLLSEDTVDEVLAFSQHQPERDTGGDV</sequence>
<evidence type="ECO:0000313" key="2">
    <source>
        <dbReference type="Proteomes" id="UP000578352"/>
    </source>
</evidence>
<dbReference type="EMBL" id="JACCFL010000001">
    <property type="protein sequence ID" value="NYJ24461.1"/>
    <property type="molecule type" value="Genomic_DNA"/>
</dbReference>